<feature type="compositionally biased region" description="Low complexity" evidence="1">
    <location>
        <begin position="148"/>
        <end position="165"/>
    </location>
</feature>
<dbReference type="PANTHER" id="PTHR23334:SF20">
    <property type="entry name" value="BASIC LEUCINE ZIPPER 24"/>
    <property type="match status" value="1"/>
</dbReference>
<organism evidence="3 4">
    <name type="scientific">Geodia barretti</name>
    <name type="common">Barrett's horny sponge</name>
    <dbReference type="NCBI Taxonomy" id="519541"/>
    <lineage>
        <taxon>Eukaryota</taxon>
        <taxon>Metazoa</taxon>
        <taxon>Porifera</taxon>
        <taxon>Demospongiae</taxon>
        <taxon>Heteroscleromorpha</taxon>
        <taxon>Tetractinellida</taxon>
        <taxon>Astrophorina</taxon>
        <taxon>Geodiidae</taxon>
        <taxon>Geodia</taxon>
    </lineage>
</organism>
<feature type="region of interest" description="Disordered" evidence="1">
    <location>
        <begin position="110"/>
        <end position="214"/>
    </location>
</feature>
<dbReference type="SUPFAM" id="SSF57959">
    <property type="entry name" value="Leucine zipper domain"/>
    <property type="match status" value="1"/>
</dbReference>
<dbReference type="Proteomes" id="UP001174909">
    <property type="component" value="Unassembled WGS sequence"/>
</dbReference>
<dbReference type="GO" id="GO:0006351">
    <property type="term" value="P:DNA-templated transcription"/>
    <property type="evidence" value="ECO:0007669"/>
    <property type="project" value="InterPro"/>
</dbReference>
<comment type="caution">
    <text evidence="3">The sequence shown here is derived from an EMBL/GenBank/DDBJ whole genome shotgun (WGS) entry which is preliminary data.</text>
</comment>
<accession>A0AA35XLI1</accession>
<evidence type="ECO:0000256" key="1">
    <source>
        <dbReference type="SAM" id="MobiDB-lite"/>
    </source>
</evidence>
<dbReference type="PANTHER" id="PTHR23334">
    <property type="entry name" value="CCAAT/ENHANCER BINDING PROTEIN"/>
    <property type="match status" value="1"/>
</dbReference>
<dbReference type="InterPro" id="IPR004827">
    <property type="entry name" value="bZIP"/>
</dbReference>
<dbReference type="CDD" id="cd14693">
    <property type="entry name" value="bZIP_CEBP"/>
    <property type="match status" value="1"/>
</dbReference>
<dbReference type="Gene3D" id="1.20.5.170">
    <property type="match status" value="1"/>
</dbReference>
<dbReference type="Pfam" id="PF07716">
    <property type="entry name" value="bZIP_2"/>
    <property type="match status" value="1"/>
</dbReference>
<feature type="region of interest" description="Disordered" evidence="1">
    <location>
        <begin position="74"/>
        <end position="96"/>
    </location>
</feature>
<dbReference type="AlphaFoldDB" id="A0AA35XLI1"/>
<name>A0AA35XLI1_GEOBA</name>
<reference evidence="3" key="1">
    <citation type="submission" date="2023-03" db="EMBL/GenBank/DDBJ databases">
        <authorList>
            <person name="Steffen K."/>
            <person name="Cardenas P."/>
        </authorList>
    </citation>
    <scope>NUCLEOTIDE SEQUENCE</scope>
</reference>
<feature type="domain" description="BZIP" evidence="2">
    <location>
        <begin position="189"/>
        <end position="252"/>
    </location>
</feature>
<proteinExistence type="predicted"/>
<dbReference type="InterPro" id="IPR031106">
    <property type="entry name" value="C/EBP"/>
</dbReference>
<dbReference type="InterPro" id="IPR046347">
    <property type="entry name" value="bZIP_sf"/>
</dbReference>
<gene>
    <name evidence="3" type="ORF">GBAR_LOCUS30452</name>
</gene>
<sequence length="268" mass="28593">MDGSLLNELEFFPPTNKSANSVAGAGAAQSSNFGQSGLGLYQNEESVDFSSWLPDVFSSVGEVPTAVVAVPSPQTVATGPTSARQSYREAPTTTTSGDVAAAAFSSSFGNFCSPPTPQQPPNHNSRINMYDTEGSGAVGGISLPHSQTTITSLTDPTSLLLPDSLVGTRPAPGKASKKSSKKKTPEKDTREYREKRERNNVAVRKSREKNRVQIMETQQRVKDLEDENSALQSKITLLSKELKVLKDLFASAGVSQPASLCLKSEPDN</sequence>
<dbReference type="EMBL" id="CASHTH010004313">
    <property type="protein sequence ID" value="CAI8055842.1"/>
    <property type="molecule type" value="Genomic_DNA"/>
</dbReference>
<evidence type="ECO:0000313" key="4">
    <source>
        <dbReference type="Proteomes" id="UP001174909"/>
    </source>
</evidence>
<dbReference type="GO" id="GO:0000981">
    <property type="term" value="F:DNA-binding transcription factor activity, RNA polymerase II-specific"/>
    <property type="evidence" value="ECO:0007669"/>
    <property type="project" value="TreeGrafter"/>
</dbReference>
<evidence type="ECO:0000313" key="3">
    <source>
        <dbReference type="EMBL" id="CAI8055842.1"/>
    </source>
</evidence>
<feature type="compositionally biased region" description="Basic and acidic residues" evidence="1">
    <location>
        <begin position="183"/>
        <end position="199"/>
    </location>
</feature>
<dbReference type="GO" id="GO:0000978">
    <property type="term" value="F:RNA polymerase II cis-regulatory region sequence-specific DNA binding"/>
    <property type="evidence" value="ECO:0007669"/>
    <property type="project" value="TreeGrafter"/>
</dbReference>
<evidence type="ECO:0000259" key="2">
    <source>
        <dbReference type="PROSITE" id="PS50217"/>
    </source>
</evidence>
<keyword evidence="4" id="KW-1185">Reference proteome</keyword>
<dbReference type="PROSITE" id="PS50217">
    <property type="entry name" value="BZIP"/>
    <property type="match status" value="1"/>
</dbReference>
<protein>
    <submittedName>
        <fullName evidence="3">CCAAT/enhancer-binding protein gamma</fullName>
    </submittedName>
</protein>
<dbReference type="SMART" id="SM00338">
    <property type="entry name" value="BRLZ"/>
    <property type="match status" value="1"/>
</dbReference>